<name>A0A2T2P322_CORCC</name>
<evidence type="ECO:0000313" key="4">
    <source>
        <dbReference type="EMBL" id="PSN72065.1"/>
    </source>
</evidence>
<dbReference type="STRING" id="1448308.A0A2T2P322"/>
<feature type="compositionally biased region" description="Polar residues" evidence="3">
    <location>
        <begin position="315"/>
        <end position="346"/>
    </location>
</feature>
<evidence type="ECO:0000256" key="2">
    <source>
        <dbReference type="ARBA" id="ARBA00022737"/>
    </source>
</evidence>
<dbReference type="SMART" id="SM00369">
    <property type="entry name" value="LRR_TYP"/>
    <property type="match status" value="9"/>
</dbReference>
<organism evidence="4 5">
    <name type="scientific">Corynespora cassiicola Philippines</name>
    <dbReference type="NCBI Taxonomy" id="1448308"/>
    <lineage>
        <taxon>Eukaryota</taxon>
        <taxon>Fungi</taxon>
        <taxon>Dikarya</taxon>
        <taxon>Ascomycota</taxon>
        <taxon>Pezizomycotina</taxon>
        <taxon>Dothideomycetes</taxon>
        <taxon>Pleosporomycetidae</taxon>
        <taxon>Pleosporales</taxon>
        <taxon>Corynesporascaceae</taxon>
        <taxon>Corynespora</taxon>
    </lineage>
</organism>
<feature type="compositionally biased region" description="Polar residues" evidence="3">
    <location>
        <begin position="192"/>
        <end position="207"/>
    </location>
</feature>
<dbReference type="InterPro" id="IPR032675">
    <property type="entry name" value="LRR_dom_sf"/>
</dbReference>
<reference evidence="4 5" key="1">
    <citation type="journal article" date="2018" name="Front. Microbiol.">
        <title>Genome-Wide Analysis of Corynespora cassiicola Leaf Fall Disease Putative Effectors.</title>
        <authorList>
            <person name="Lopez D."/>
            <person name="Ribeiro S."/>
            <person name="Label P."/>
            <person name="Fumanal B."/>
            <person name="Venisse J.S."/>
            <person name="Kohler A."/>
            <person name="de Oliveira R.R."/>
            <person name="Labutti K."/>
            <person name="Lipzen A."/>
            <person name="Lail K."/>
            <person name="Bauer D."/>
            <person name="Ohm R.A."/>
            <person name="Barry K.W."/>
            <person name="Spatafora J."/>
            <person name="Grigoriev I.V."/>
            <person name="Martin F.M."/>
            <person name="Pujade-Renaud V."/>
        </authorList>
    </citation>
    <scope>NUCLEOTIDE SEQUENCE [LARGE SCALE GENOMIC DNA]</scope>
    <source>
        <strain evidence="4 5">Philippines</strain>
    </source>
</reference>
<feature type="region of interest" description="Disordered" evidence="3">
    <location>
        <begin position="1"/>
        <end position="456"/>
    </location>
</feature>
<feature type="compositionally biased region" description="Polar residues" evidence="3">
    <location>
        <begin position="1"/>
        <end position="10"/>
    </location>
</feature>
<dbReference type="SUPFAM" id="SSF52058">
    <property type="entry name" value="L domain-like"/>
    <property type="match status" value="2"/>
</dbReference>
<feature type="compositionally biased region" description="Polar residues" evidence="3">
    <location>
        <begin position="98"/>
        <end position="113"/>
    </location>
</feature>
<feature type="compositionally biased region" description="Low complexity" evidence="3">
    <location>
        <begin position="48"/>
        <end position="62"/>
    </location>
</feature>
<feature type="compositionally biased region" description="Low complexity" evidence="3">
    <location>
        <begin position="287"/>
        <end position="299"/>
    </location>
</feature>
<dbReference type="OrthoDB" id="676979at2759"/>
<proteinExistence type="predicted"/>
<evidence type="ECO:0000313" key="5">
    <source>
        <dbReference type="Proteomes" id="UP000240883"/>
    </source>
</evidence>
<feature type="compositionally biased region" description="Low complexity" evidence="3">
    <location>
        <begin position="233"/>
        <end position="248"/>
    </location>
</feature>
<dbReference type="AlphaFoldDB" id="A0A2T2P322"/>
<feature type="compositionally biased region" description="Basic and acidic residues" evidence="3">
    <location>
        <begin position="423"/>
        <end position="438"/>
    </location>
</feature>
<dbReference type="InterPro" id="IPR001611">
    <property type="entry name" value="Leu-rich_rpt"/>
</dbReference>
<dbReference type="PANTHER" id="PTHR45712">
    <property type="entry name" value="AGAP008170-PA"/>
    <property type="match status" value="1"/>
</dbReference>
<feature type="compositionally biased region" description="Basic and acidic residues" evidence="3">
    <location>
        <begin position="387"/>
        <end position="402"/>
    </location>
</feature>
<sequence length="1088" mass="117252">MDQPQSSTPRRASGIPRPTSRLPVLKQSASHSQLRSPSSTEQLRKKPSLSSLARPAPASPSLQKKASRSSLARSNTPSTPTSTLSSSNRTSLGPSLNRRVSSSALARPASNTDAPAFKKPIGRPISYQPKPVAKPSPPVSSSPEEDVLGSLDGFRSASRASSRGGGRDQDSESAIDDDIDPPRALAPRKSRQSLSDRTIESLSQLPSSPAGGRVRRRSSFFGADNSMPPPLHPASRSTSRSASRPSSALGRPVSSDGTPKPAPSTPRRLASYSQKGSMTAPGKRSVSATTGTPSASTPSRVPSIARPTGTVKKQPLSQTQNAQTTPKPRPLTNTKMMNGRTPTSRPSAGGTFGQAISPPGTLTSTPTAATKKTPDTSRKVSSSSAALREHIAKAKASRRSDVAPKQSDAPPKQVGGSLALREQIAKAKEAARRAHAEENNGNVGRSTPPREPIVPDPAEIAEFDFGLEDPFNQRSKGGKSLLRKRVDAARVDGRLNLAGMGLSEVPDDVLNMYKYDANDTTVAWGEVVDLTVIIAADNELKSLPDQMFPDVDLDDVVDDDEAGPQFGGMQNIDLHGNVLTTLPMGLRKLSQLSKLNLSRNSLTIDVFDVLSQIPTLRELRLAENDLQDALPQSIGLLDQLEVLELQGNKLTSLPEQVSELSRLRSLNVSDNQLKSVPMELFTSISLVELVAAKNSFSGPFFTIDSAPNLQNLYLANNGLASLCESDTLSLPALKHLDLSTNRLSSLPNMTSWTSLTTLLVGENKISSLPEGFVTLQQLRTADFTANDLTKLDDQIALMESLENLTVAANPIRERKFLTMNTEDIKSDLLSRMAPVATDDDPTDEVNEADSEANSVWKLTPSGTLDLSFQNLTEVDDKAMQAFVETREVRQLYLQQNYLTTIPLVLADFSHLTMLDLSKNSIEVLLTKSLNMPKVRELRLNGNKLQSFDEITTFISAPNLQQLNVSNNRIAGSLPIMRATFPQLFTLIASDNAITEVSAESLEGLKVANLSNNNIARLEPRIGLHLGTLTSLDVEGNTFRVPNYAVLRKGTEAVLNWLKDKIPSPTEEFFSADSFGSPESARSARSTMS</sequence>
<dbReference type="InterPro" id="IPR003591">
    <property type="entry name" value="Leu-rich_rpt_typical-subtyp"/>
</dbReference>
<feature type="compositionally biased region" description="Polar residues" evidence="3">
    <location>
        <begin position="27"/>
        <end position="41"/>
    </location>
</feature>
<gene>
    <name evidence="4" type="ORF">BS50DRAFT_630153</name>
</gene>
<accession>A0A2T2P322</accession>
<feature type="compositionally biased region" description="Low complexity" evidence="3">
    <location>
        <begin position="361"/>
        <end position="371"/>
    </location>
</feature>
<dbReference type="SMART" id="SM00364">
    <property type="entry name" value="LRR_BAC"/>
    <property type="match status" value="7"/>
</dbReference>
<dbReference type="Proteomes" id="UP000240883">
    <property type="component" value="Unassembled WGS sequence"/>
</dbReference>
<feature type="region of interest" description="Disordered" evidence="3">
    <location>
        <begin position="1068"/>
        <end position="1088"/>
    </location>
</feature>
<feature type="compositionally biased region" description="Low complexity" evidence="3">
    <location>
        <begin position="73"/>
        <end position="92"/>
    </location>
</feature>
<dbReference type="PROSITE" id="PS51450">
    <property type="entry name" value="LRR"/>
    <property type="match status" value="4"/>
</dbReference>
<keyword evidence="5" id="KW-1185">Reference proteome</keyword>
<keyword evidence="2" id="KW-0677">Repeat</keyword>
<dbReference type="PANTHER" id="PTHR45712:SF1">
    <property type="entry name" value="NEPHROCAN"/>
    <property type="match status" value="1"/>
</dbReference>
<protein>
    <submittedName>
        <fullName evidence="4">L domain-like protein</fullName>
    </submittedName>
</protein>
<dbReference type="SMART" id="SM00365">
    <property type="entry name" value="LRR_SD22"/>
    <property type="match status" value="5"/>
</dbReference>
<dbReference type="Pfam" id="PF13855">
    <property type="entry name" value="LRR_8"/>
    <property type="match status" value="2"/>
</dbReference>
<dbReference type="Gene3D" id="3.80.10.10">
    <property type="entry name" value="Ribonuclease Inhibitor"/>
    <property type="match status" value="2"/>
</dbReference>
<feature type="compositionally biased region" description="Low complexity" evidence="3">
    <location>
        <begin position="153"/>
        <end position="162"/>
    </location>
</feature>
<evidence type="ECO:0000256" key="1">
    <source>
        <dbReference type="ARBA" id="ARBA00022614"/>
    </source>
</evidence>
<keyword evidence="1" id="KW-0433">Leucine-rich repeat</keyword>
<dbReference type="InterPro" id="IPR050333">
    <property type="entry name" value="SLRP"/>
</dbReference>
<evidence type="ECO:0000256" key="3">
    <source>
        <dbReference type="SAM" id="MobiDB-lite"/>
    </source>
</evidence>
<dbReference type="EMBL" id="KZ678130">
    <property type="protein sequence ID" value="PSN72065.1"/>
    <property type="molecule type" value="Genomic_DNA"/>
</dbReference>